<dbReference type="Gene3D" id="3.40.50.300">
    <property type="entry name" value="P-loop containing nucleotide triphosphate hydrolases"/>
    <property type="match status" value="1"/>
</dbReference>
<proteinExistence type="predicted"/>
<dbReference type="RefSeq" id="WP_335921762.1">
    <property type="nucleotide sequence ID" value="NZ_JBAMYB010000010.1"/>
</dbReference>
<evidence type="ECO:0000313" key="2">
    <source>
        <dbReference type="Proteomes" id="UP001531129"/>
    </source>
</evidence>
<dbReference type="EMBL" id="JBAMYC010000010">
    <property type="protein sequence ID" value="MEI1250097.1"/>
    <property type="molecule type" value="Genomic_DNA"/>
</dbReference>
<dbReference type="Pfam" id="PF13238">
    <property type="entry name" value="AAA_18"/>
    <property type="match status" value="1"/>
</dbReference>
<dbReference type="InterPro" id="IPR052922">
    <property type="entry name" value="Cytidylate_Kinase-2"/>
</dbReference>
<gene>
    <name evidence="1" type="ORF">V8Q02_19140</name>
</gene>
<name>A0ABU8CMM0_9HYPH</name>
<dbReference type="PANTHER" id="PTHR37816:SF2">
    <property type="entry name" value="DNA TOPOLOGY MODULATION PROTEIN FLAR-RELATED PROTEIN"/>
    <property type="match status" value="1"/>
</dbReference>
<dbReference type="PANTHER" id="PTHR37816">
    <property type="entry name" value="YALI0E33011P"/>
    <property type="match status" value="1"/>
</dbReference>
<dbReference type="NCBIfam" id="NF004861">
    <property type="entry name" value="PRK06217.1"/>
    <property type="match status" value="1"/>
</dbReference>
<protein>
    <submittedName>
        <fullName evidence="1">AAA family ATPase</fullName>
    </submittedName>
</protein>
<dbReference type="Proteomes" id="UP001531129">
    <property type="component" value="Unassembled WGS sequence"/>
</dbReference>
<dbReference type="SUPFAM" id="SSF52540">
    <property type="entry name" value="P-loop containing nucleoside triphosphate hydrolases"/>
    <property type="match status" value="1"/>
</dbReference>
<organism evidence="1 2">
    <name type="scientific">Rhizobium aouanii</name>
    <dbReference type="NCBI Taxonomy" id="3118145"/>
    <lineage>
        <taxon>Bacteria</taxon>
        <taxon>Pseudomonadati</taxon>
        <taxon>Pseudomonadota</taxon>
        <taxon>Alphaproteobacteria</taxon>
        <taxon>Hyphomicrobiales</taxon>
        <taxon>Rhizobiaceae</taxon>
        <taxon>Rhizobium/Agrobacterium group</taxon>
        <taxon>Rhizobium</taxon>
    </lineage>
</organism>
<evidence type="ECO:0000313" key="1">
    <source>
        <dbReference type="EMBL" id="MEI1250097.1"/>
    </source>
</evidence>
<accession>A0ABU8CMM0</accession>
<sequence length="205" mass="22857">MPRLSPRYRESSLGGEFQVHIHVMGASGSGTTSLGRALAEKLDIAHLDTDDFFWLPTDPPFTTPRDADERIGLLLDEVARHEGWVLSGSALKWGRPLEPLYDLIVFLRIDPELRMARILAREIARYGKRIRPGGDMVVKSGEFLEWAASYDTAGPERRSLAAHEQWLETQTAPVLRLDSSLEIDNLAAEVLLHPAIAAGAVRRRP</sequence>
<dbReference type="InterPro" id="IPR027417">
    <property type="entry name" value="P-loop_NTPase"/>
</dbReference>
<keyword evidence="2" id="KW-1185">Reference proteome</keyword>
<reference evidence="1 2" key="1">
    <citation type="submission" date="2024-01" db="EMBL/GenBank/DDBJ databases">
        <title>Draft genome sequences of three bacterial strains isolated from Acacia saligna represent a potential new species within the genus Rhizobium.</title>
        <authorList>
            <person name="Tambong J.T."/>
            <person name="Mnasri B."/>
        </authorList>
    </citation>
    <scope>NUCLEOTIDE SEQUENCE [LARGE SCALE GENOMIC DNA]</scope>
    <source>
        <strain evidence="1 2">1AS12I</strain>
    </source>
</reference>
<comment type="caution">
    <text evidence="1">The sequence shown here is derived from an EMBL/GenBank/DDBJ whole genome shotgun (WGS) entry which is preliminary data.</text>
</comment>